<keyword evidence="4" id="KW-1185">Reference proteome</keyword>
<keyword evidence="1" id="KW-0472">Membrane</keyword>
<reference evidence="3" key="4">
    <citation type="submission" date="2025-08" db="UniProtKB">
        <authorList>
            <consortium name="Ensembl"/>
        </authorList>
    </citation>
    <scope>IDENTIFICATION</scope>
</reference>
<keyword evidence="2" id="KW-0732">Signal</keyword>
<dbReference type="InParanoid" id="A0A4W3GBU5"/>
<name>A0A4W3GBU5_CALMI</name>
<organism evidence="3 4">
    <name type="scientific">Callorhinchus milii</name>
    <name type="common">Ghost shark</name>
    <dbReference type="NCBI Taxonomy" id="7868"/>
    <lineage>
        <taxon>Eukaryota</taxon>
        <taxon>Metazoa</taxon>
        <taxon>Chordata</taxon>
        <taxon>Craniata</taxon>
        <taxon>Vertebrata</taxon>
        <taxon>Chondrichthyes</taxon>
        <taxon>Holocephali</taxon>
        <taxon>Chimaeriformes</taxon>
        <taxon>Callorhinchidae</taxon>
        <taxon>Callorhinchus</taxon>
    </lineage>
</organism>
<keyword evidence="1" id="KW-1133">Transmembrane helix</keyword>
<dbReference type="AlphaFoldDB" id="A0A4W3GBU5"/>
<reference evidence="4" key="2">
    <citation type="journal article" date="2007" name="PLoS Biol.">
        <title>Survey sequencing and comparative analysis of the elephant shark (Callorhinchus milii) genome.</title>
        <authorList>
            <person name="Venkatesh B."/>
            <person name="Kirkness E.F."/>
            <person name="Loh Y.H."/>
            <person name="Halpern A.L."/>
            <person name="Lee A.P."/>
            <person name="Johnson J."/>
            <person name="Dandona N."/>
            <person name="Viswanathan L.D."/>
            <person name="Tay A."/>
            <person name="Venter J.C."/>
            <person name="Strausberg R.L."/>
            <person name="Brenner S."/>
        </authorList>
    </citation>
    <scope>NUCLEOTIDE SEQUENCE [LARGE SCALE GENOMIC DNA]</scope>
</reference>
<evidence type="ECO:0000256" key="2">
    <source>
        <dbReference type="SAM" id="SignalP"/>
    </source>
</evidence>
<feature type="transmembrane region" description="Helical" evidence="1">
    <location>
        <begin position="99"/>
        <end position="118"/>
    </location>
</feature>
<reference evidence="4" key="3">
    <citation type="journal article" date="2014" name="Nature">
        <title>Elephant shark genome provides unique insights into gnathostome evolution.</title>
        <authorList>
            <consortium name="International Elephant Shark Genome Sequencing Consortium"/>
            <person name="Venkatesh B."/>
            <person name="Lee A.P."/>
            <person name="Ravi V."/>
            <person name="Maurya A.K."/>
            <person name="Lian M.M."/>
            <person name="Swann J.B."/>
            <person name="Ohta Y."/>
            <person name="Flajnik M.F."/>
            <person name="Sutoh Y."/>
            <person name="Kasahara M."/>
            <person name="Hoon S."/>
            <person name="Gangu V."/>
            <person name="Roy S.W."/>
            <person name="Irimia M."/>
            <person name="Korzh V."/>
            <person name="Kondrychyn I."/>
            <person name="Lim Z.W."/>
            <person name="Tay B.H."/>
            <person name="Tohari S."/>
            <person name="Kong K.W."/>
            <person name="Ho S."/>
            <person name="Lorente-Galdos B."/>
            <person name="Quilez J."/>
            <person name="Marques-Bonet T."/>
            <person name="Raney B.J."/>
            <person name="Ingham P.W."/>
            <person name="Tay A."/>
            <person name="Hillier L.W."/>
            <person name="Minx P."/>
            <person name="Boehm T."/>
            <person name="Wilson R.K."/>
            <person name="Brenner S."/>
            <person name="Warren W.C."/>
        </authorList>
    </citation>
    <scope>NUCLEOTIDE SEQUENCE [LARGE SCALE GENOMIC DNA]</scope>
</reference>
<evidence type="ECO:0000256" key="1">
    <source>
        <dbReference type="SAM" id="Phobius"/>
    </source>
</evidence>
<evidence type="ECO:0000313" key="3">
    <source>
        <dbReference type="Ensembl" id="ENSCMIP00000000726.1"/>
    </source>
</evidence>
<dbReference type="Proteomes" id="UP000314986">
    <property type="component" value="Unassembled WGS sequence"/>
</dbReference>
<proteinExistence type="predicted"/>
<dbReference type="Ensembl" id="ENSCMIT00000000774.1">
    <property type="protein sequence ID" value="ENSCMIP00000000726.1"/>
    <property type="gene ID" value="ENSCMIG00000000507.1"/>
</dbReference>
<evidence type="ECO:0000313" key="4">
    <source>
        <dbReference type="Proteomes" id="UP000314986"/>
    </source>
</evidence>
<feature type="chain" id="PRO_5021314962" evidence="2">
    <location>
        <begin position="22"/>
        <end position="165"/>
    </location>
</feature>
<reference evidence="3" key="5">
    <citation type="submission" date="2025-09" db="UniProtKB">
        <authorList>
            <consortium name="Ensembl"/>
        </authorList>
    </citation>
    <scope>IDENTIFICATION</scope>
</reference>
<protein>
    <submittedName>
        <fullName evidence="3">Uncharacterized protein</fullName>
    </submittedName>
</protein>
<sequence length="165" mass="17519">MIFVLFNEASCIFLLKALVNAGVKRKTASSGGTNNGQCKNNSTGVCADNDGAIVLANSSVADMDIEREVTREQSSVPDVVVNTVGDILSTKQLIIRRGLAFLSGLFILAIGLMIYFVVPKLIQTLSFPSLSNSTGFPSHQEYSSSSWSSLSNLSTVLLPPTSPTS</sequence>
<accession>A0A4W3GBU5</accession>
<keyword evidence="1" id="KW-0812">Transmembrane</keyword>
<feature type="signal peptide" evidence="2">
    <location>
        <begin position="1"/>
        <end position="21"/>
    </location>
</feature>
<reference evidence="4" key="1">
    <citation type="journal article" date="2006" name="Science">
        <title>Ancient noncoding elements conserved in the human genome.</title>
        <authorList>
            <person name="Venkatesh B."/>
            <person name="Kirkness E.F."/>
            <person name="Loh Y.H."/>
            <person name="Halpern A.L."/>
            <person name="Lee A.P."/>
            <person name="Johnson J."/>
            <person name="Dandona N."/>
            <person name="Viswanathan L.D."/>
            <person name="Tay A."/>
            <person name="Venter J.C."/>
            <person name="Strausberg R.L."/>
            <person name="Brenner S."/>
        </authorList>
    </citation>
    <scope>NUCLEOTIDE SEQUENCE [LARGE SCALE GENOMIC DNA]</scope>
</reference>